<feature type="domain" description="Polyphosphate kinase C-terminal" evidence="11">
    <location>
        <begin position="344"/>
        <end position="512"/>
    </location>
</feature>
<dbReference type="GO" id="GO:0008976">
    <property type="term" value="F:polyphosphate kinase activity"/>
    <property type="evidence" value="ECO:0007669"/>
    <property type="project" value="UniProtKB-EC"/>
</dbReference>
<dbReference type="Gene3D" id="3.30.870.10">
    <property type="entry name" value="Endonuclease Chain A"/>
    <property type="match status" value="2"/>
</dbReference>
<dbReference type="PANTHER" id="PTHR30218">
    <property type="entry name" value="POLYPHOSPHATE KINASE"/>
    <property type="match status" value="1"/>
</dbReference>
<dbReference type="InterPro" id="IPR024953">
    <property type="entry name" value="PP_kinase_middle"/>
</dbReference>
<evidence type="ECO:0000313" key="12">
    <source>
        <dbReference type="EMBL" id="CAE0142394.1"/>
    </source>
</evidence>
<dbReference type="HAMAP" id="MF_00347">
    <property type="entry name" value="Polyphosphate_kinase"/>
    <property type="match status" value="1"/>
</dbReference>
<evidence type="ECO:0000259" key="10">
    <source>
        <dbReference type="Pfam" id="PF13090"/>
    </source>
</evidence>
<dbReference type="Gene3D" id="3.30.1840.10">
    <property type="entry name" value="Polyphosphate kinase middle domain"/>
    <property type="match status" value="1"/>
</dbReference>
<proteinExistence type="inferred from homology"/>
<dbReference type="PANTHER" id="PTHR30218:SF0">
    <property type="entry name" value="POLYPHOSPHATE KINASE"/>
    <property type="match status" value="1"/>
</dbReference>
<dbReference type="NCBIfam" id="NF003921">
    <property type="entry name" value="PRK05443.2-2"/>
    <property type="match status" value="1"/>
</dbReference>
<dbReference type="GO" id="GO:0005524">
    <property type="term" value="F:ATP binding"/>
    <property type="evidence" value="ECO:0007669"/>
    <property type="project" value="UniProtKB-KW"/>
</dbReference>
<organism evidence="12">
    <name type="scientific">Prasinoderma singulare</name>
    <dbReference type="NCBI Taxonomy" id="676789"/>
    <lineage>
        <taxon>Eukaryota</taxon>
        <taxon>Viridiplantae</taxon>
        <taxon>Prasinodermophyta</taxon>
        <taxon>Prasinodermophyceae</taxon>
        <taxon>Prasinodermales</taxon>
        <taxon>Prasinodermaceae</taxon>
        <taxon>Prasinoderma</taxon>
    </lineage>
</organism>
<dbReference type="Pfam" id="PF13089">
    <property type="entry name" value="PP_kinase_N"/>
    <property type="match status" value="1"/>
</dbReference>
<accession>A0A7S3BQX6</accession>
<feature type="region of interest" description="Disordered" evidence="7">
    <location>
        <begin position="713"/>
        <end position="735"/>
    </location>
</feature>
<dbReference type="InterPro" id="IPR025200">
    <property type="entry name" value="PPK_C_dom2"/>
</dbReference>
<dbReference type="SUPFAM" id="SSF143724">
    <property type="entry name" value="PHP14-like"/>
    <property type="match status" value="1"/>
</dbReference>
<dbReference type="Pfam" id="PF02503">
    <property type="entry name" value="PP_kinase"/>
    <property type="match status" value="1"/>
</dbReference>
<keyword evidence="2" id="KW-0597">Phosphoprotein</keyword>
<evidence type="ECO:0000256" key="7">
    <source>
        <dbReference type="SAM" id="MobiDB-lite"/>
    </source>
</evidence>
<dbReference type="InterPro" id="IPR025198">
    <property type="entry name" value="PPK_N_dom"/>
</dbReference>
<dbReference type="InterPro" id="IPR003414">
    <property type="entry name" value="PP_kinase"/>
</dbReference>
<evidence type="ECO:0000259" key="11">
    <source>
        <dbReference type="Pfam" id="PF17941"/>
    </source>
</evidence>
<keyword evidence="3" id="KW-0808">Transferase</keyword>
<evidence type="ECO:0000259" key="8">
    <source>
        <dbReference type="Pfam" id="PF02503"/>
    </source>
</evidence>
<dbReference type="AlphaFoldDB" id="A0A7S3BQX6"/>
<dbReference type="EC" id="2.7.4.1" evidence="1"/>
<gene>
    <name evidence="12" type="ORF">PSIN1315_LOCUS8845</name>
</gene>
<dbReference type="EMBL" id="HBHY01013779">
    <property type="protein sequence ID" value="CAE0142394.1"/>
    <property type="molecule type" value="Transcribed_RNA"/>
</dbReference>
<feature type="compositionally biased region" description="Basic residues" evidence="7">
    <location>
        <begin position="713"/>
        <end position="722"/>
    </location>
</feature>
<dbReference type="InterPro" id="IPR036832">
    <property type="entry name" value="PPK_N_dom_sf"/>
</dbReference>
<dbReference type="Pfam" id="PF17941">
    <property type="entry name" value="PP_kinase_C_1"/>
    <property type="match status" value="1"/>
</dbReference>
<dbReference type="SUPFAM" id="SSF56024">
    <property type="entry name" value="Phospholipase D/nuclease"/>
    <property type="match status" value="2"/>
</dbReference>
<dbReference type="NCBIfam" id="TIGR03705">
    <property type="entry name" value="poly_P_kin"/>
    <property type="match status" value="1"/>
</dbReference>
<evidence type="ECO:0000256" key="1">
    <source>
        <dbReference type="ARBA" id="ARBA00012960"/>
    </source>
</evidence>
<dbReference type="GO" id="GO:0009358">
    <property type="term" value="C:polyphosphate kinase complex"/>
    <property type="evidence" value="ECO:0007669"/>
    <property type="project" value="InterPro"/>
</dbReference>
<feature type="domain" description="Polyphosphate kinase C-terminal" evidence="10">
    <location>
        <begin position="519"/>
        <end position="683"/>
    </location>
</feature>
<dbReference type="Gene3D" id="1.20.58.310">
    <property type="entry name" value="Polyphosphate kinase N-terminal domain"/>
    <property type="match status" value="1"/>
</dbReference>
<keyword evidence="4" id="KW-0547">Nucleotide-binding</keyword>
<protein>
    <recommendedName>
        <fullName evidence="1">ATP-polyphosphate phosphotransferase</fullName>
        <ecNumber evidence="1">2.7.4.1</ecNumber>
    </recommendedName>
</protein>
<dbReference type="PIRSF" id="PIRSF015589">
    <property type="entry name" value="PP_kinase"/>
    <property type="match status" value="1"/>
</dbReference>
<evidence type="ECO:0000256" key="2">
    <source>
        <dbReference type="ARBA" id="ARBA00022553"/>
    </source>
</evidence>
<evidence type="ECO:0000256" key="4">
    <source>
        <dbReference type="ARBA" id="ARBA00022741"/>
    </source>
</evidence>
<keyword evidence="6" id="KW-0067">ATP-binding</keyword>
<feature type="domain" description="Polyphosphate kinase N-terminal" evidence="9">
    <location>
        <begin position="16"/>
        <end position="124"/>
    </location>
</feature>
<evidence type="ECO:0000256" key="5">
    <source>
        <dbReference type="ARBA" id="ARBA00022777"/>
    </source>
</evidence>
<keyword evidence="5" id="KW-0418">Kinase</keyword>
<reference evidence="12" key="1">
    <citation type="submission" date="2021-01" db="EMBL/GenBank/DDBJ databases">
        <authorList>
            <person name="Corre E."/>
            <person name="Pelletier E."/>
            <person name="Niang G."/>
            <person name="Scheremetjew M."/>
            <person name="Finn R."/>
            <person name="Kale V."/>
            <person name="Holt S."/>
            <person name="Cochrane G."/>
            <person name="Meng A."/>
            <person name="Brown T."/>
            <person name="Cohen L."/>
        </authorList>
    </citation>
    <scope>NUCLEOTIDE SEQUENCE</scope>
    <source>
        <strain evidence="12">RCC927</strain>
    </source>
</reference>
<feature type="domain" description="Polyphosphate kinase middle" evidence="8">
    <location>
        <begin position="134"/>
        <end position="308"/>
    </location>
</feature>
<dbReference type="GO" id="GO:0006799">
    <property type="term" value="P:polyphosphate biosynthetic process"/>
    <property type="evidence" value="ECO:0007669"/>
    <property type="project" value="InterPro"/>
</dbReference>
<evidence type="ECO:0000256" key="3">
    <source>
        <dbReference type="ARBA" id="ARBA00022679"/>
    </source>
</evidence>
<evidence type="ECO:0000259" key="9">
    <source>
        <dbReference type="Pfam" id="PF13089"/>
    </source>
</evidence>
<sequence length="735" mass="82369">MREVPPEFYTTADPVMNVELGWLAFNWRVLAMAISPATPVFERLRFIAIAGRNLDEFMMKRVGGLKRQEAAGIDHLRRDRSIPLFTPDQQLEYIAEATKEMVDAQTACLVRDVLPCLRDRGVSLLSYPELTDAEKSGLRKIFLDQLEPMLTPLAIDPGHPFPYISNLTISLAVVLHDPMDGSSRLAILNVPSSMKRWVRLTAREGHAFVALEQIIAANLDCLFGGMIIESTHAFRVTRNADIDRHEEEADDLLEMITDEMRQRKFAPFVRIECEANMPQAIIDTLVEECNLLPRDVYTTHGPLAMGDIDGVDVDFGMDESLTFPQWTSLTGTRFKSAKKTTAGLFDEIRKGDVLAHHPYESFYTSTQRFVARAARDPQVAAIKATLYRTNNDSPIISALSTAAENGKQVAVLVELKARFDEARNVGFAQKLEAAGVNVAYGLVGLKTHCKATLVVRREEDAPGGLRTYCHLGTGNYNPSTAAIYTDLSLFTCDPALGKDVQDLFKYLTGYHRQDSYLKLLVAPQKMQRTFLKCIDREIANAKQGLPSGVVVKVNGLTSPAMVERLYEASQAGVKVDLIVRGTCILRPGVPGVSENIRVVSTIGRFLEHHRLFRFENAGQPQFYMGSADWMTRNLLRRVEVVTPVEDRVLQQELQLIMDSCLKDMKQTWEMRPDGRYELPQAQAAEMWEAGAGAGEGAQQEMCAHYRRRDKKYAKRQAKKAGMPRRWVQDRAPGGL</sequence>
<dbReference type="InterPro" id="IPR036830">
    <property type="entry name" value="PP_kinase_middle_dom_sf"/>
</dbReference>
<name>A0A7S3BQX6_9VIRI</name>
<dbReference type="InterPro" id="IPR041108">
    <property type="entry name" value="PP_kinase_C_1"/>
</dbReference>
<dbReference type="CDD" id="cd09165">
    <property type="entry name" value="PLDc_PaPPK1_C1_like"/>
    <property type="match status" value="1"/>
</dbReference>
<dbReference type="Pfam" id="PF13090">
    <property type="entry name" value="PP_kinase_C"/>
    <property type="match status" value="1"/>
</dbReference>
<evidence type="ECO:0000256" key="6">
    <source>
        <dbReference type="ARBA" id="ARBA00022840"/>
    </source>
</evidence>
<dbReference type="CDD" id="cd09168">
    <property type="entry name" value="PLDc_PaPPK1_C2_like"/>
    <property type="match status" value="1"/>
</dbReference>
<dbReference type="SUPFAM" id="SSF140356">
    <property type="entry name" value="PPK N-terminal domain-like"/>
    <property type="match status" value="1"/>
</dbReference>